<dbReference type="EMBL" id="BK015471">
    <property type="protein sequence ID" value="DAE08500.1"/>
    <property type="molecule type" value="Genomic_DNA"/>
</dbReference>
<proteinExistence type="predicted"/>
<accession>A0A8S5PQJ8</accession>
<name>A0A8S5PQJ8_9CAUD</name>
<sequence>MKNEYYIPNTSGERISFDGKEYIFAEDLHDEISLPETLNDPADCVQISYRAQVIDPDTPERLLELHFAPILACDDARFDYKTAEILGIIETDND</sequence>
<organism evidence="1">
    <name type="scientific">Siphoviridae sp. ctD2Q91</name>
    <dbReference type="NCBI Taxonomy" id="2825383"/>
    <lineage>
        <taxon>Viruses</taxon>
        <taxon>Duplodnaviria</taxon>
        <taxon>Heunggongvirae</taxon>
        <taxon>Uroviricota</taxon>
        <taxon>Caudoviricetes</taxon>
    </lineage>
</organism>
<reference evidence="1" key="1">
    <citation type="journal article" date="2021" name="Proc. Natl. Acad. Sci. U.S.A.">
        <title>A Catalog of Tens of Thousands of Viruses from Human Metagenomes Reveals Hidden Associations with Chronic Diseases.</title>
        <authorList>
            <person name="Tisza M.J."/>
            <person name="Buck C.B."/>
        </authorList>
    </citation>
    <scope>NUCLEOTIDE SEQUENCE</scope>
    <source>
        <strain evidence="1">CtD2Q91</strain>
    </source>
</reference>
<protein>
    <submittedName>
        <fullName evidence="1">Uncharacterized protein</fullName>
    </submittedName>
</protein>
<evidence type="ECO:0000313" key="1">
    <source>
        <dbReference type="EMBL" id="DAE08500.1"/>
    </source>
</evidence>